<evidence type="ECO:0000313" key="3">
    <source>
        <dbReference type="Proteomes" id="UP001515500"/>
    </source>
</evidence>
<dbReference type="SUPFAM" id="SSF50447">
    <property type="entry name" value="Translation proteins"/>
    <property type="match status" value="1"/>
</dbReference>
<dbReference type="InterPro" id="IPR002676">
    <property type="entry name" value="RimM_N"/>
</dbReference>
<reference evidence="4" key="1">
    <citation type="submission" date="2025-08" db="UniProtKB">
        <authorList>
            <consortium name="RefSeq"/>
        </authorList>
    </citation>
    <scope>IDENTIFICATION</scope>
</reference>
<dbReference type="GeneID" id="120258795"/>
<dbReference type="InterPro" id="IPR009000">
    <property type="entry name" value="Transl_B-barrel_sf"/>
</dbReference>
<dbReference type="Pfam" id="PF24986">
    <property type="entry name" value="PRC_RimM"/>
    <property type="match status" value="1"/>
</dbReference>
<dbReference type="PANTHER" id="PTHR11952">
    <property type="entry name" value="UDP- GLUCOSE PYROPHOSPHORYLASE"/>
    <property type="match status" value="1"/>
</dbReference>
<dbReference type="NCBIfam" id="TIGR02273">
    <property type="entry name" value="16S_RimM"/>
    <property type="match status" value="1"/>
</dbReference>
<evidence type="ECO:0000313" key="4">
    <source>
        <dbReference type="RefSeq" id="XP_039122163.1"/>
    </source>
</evidence>
<dbReference type="RefSeq" id="XP_039122163.1">
    <property type="nucleotide sequence ID" value="XM_039266229.1"/>
</dbReference>
<evidence type="ECO:0000259" key="2">
    <source>
        <dbReference type="Pfam" id="PF24986"/>
    </source>
</evidence>
<feature type="domain" description="Ribosome maturation factor RimM PRC barrel" evidence="2">
    <location>
        <begin position="181"/>
        <end position="266"/>
    </location>
</feature>
<dbReference type="Gene3D" id="2.30.30.240">
    <property type="entry name" value="PRC-barrel domain"/>
    <property type="match status" value="1"/>
</dbReference>
<keyword evidence="3" id="KW-1185">Reference proteome</keyword>
<dbReference type="InterPro" id="IPR029044">
    <property type="entry name" value="Nucleotide-diphossugar_trans"/>
</dbReference>
<dbReference type="HAMAP" id="MF_00014">
    <property type="entry name" value="Ribosome_mat_RimM"/>
    <property type="match status" value="1"/>
</dbReference>
<dbReference type="GO" id="GO:0003977">
    <property type="term" value="F:UDP-N-acetylglucosamine diphosphorylase activity"/>
    <property type="evidence" value="ECO:0007669"/>
    <property type="project" value="TreeGrafter"/>
</dbReference>
<dbReference type="GO" id="GO:0006048">
    <property type="term" value="P:UDP-N-acetylglucosamine biosynthetic process"/>
    <property type="evidence" value="ECO:0007669"/>
    <property type="project" value="TreeGrafter"/>
</dbReference>
<dbReference type="InterPro" id="IPR039741">
    <property type="entry name" value="UDP-sugar_pyrophosphorylase"/>
</dbReference>
<name>A0AB40B5W4_DIOCR</name>
<feature type="domain" description="RimM N-terminal" evidence="1">
    <location>
        <begin position="80"/>
        <end position="166"/>
    </location>
</feature>
<evidence type="ECO:0000259" key="1">
    <source>
        <dbReference type="Pfam" id="PF01782"/>
    </source>
</evidence>
<dbReference type="InterPro" id="IPR011033">
    <property type="entry name" value="PRC_barrel-like_sf"/>
</dbReference>
<dbReference type="AlphaFoldDB" id="A0AB40B5W4"/>
<dbReference type="Gene3D" id="2.40.30.60">
    <property type="entry name" value="RimM"/>
    <property type="match status" value="1"/>
</dbReference>
<dbReference type="GO" id="GO:0005840">
    <property type="term" value="C:ribosome"/>
    <property type="evidence" value="ECO:0007669"/>
    <property type="project" value="InterPro"/>
</dbReference>
<dbReference type="SUPFAM" id="SSF50346">
    <property type="entry name" value="PRC-barrel domain"/>
    <property type="match status" value="1"/>
</dbReference>
<dbReference type="PANTHER" id="PTHR11952:SF10">
    <property type="entry name" value="16S RRNA PROCESSING PROTEIN RIMM FAMILY"/>
    <property type="match status" value="1"/>
</dbReference>
<proteinExistence type="inferred from homology"/>
<accession>A0AB40B5W4</accession>
<protein>
    <submittedName>
        <fullName evidence="4">Uncharacterized protein LOC120258795</fullName>
    </submittedName>
</protein>
<dbReference type="SUPFAM" id="SSF53448">
    <property type="entry name" value="Nucleotide-diphospho-sugar transferases"/>
    <property type="match status" value="1"/>
</dbReference>
<dbReference type="GO" id="GO:0043022">
    <property type="term" value="F:ribosome binding"/>
    <property type="evidence" value="ECO:0007669"/>
    <property type="project" value="InterPro"/>
</dbReference>
<dbReference type="FunFam" id="2.30.30.240:FF:000002">
    <property type="entry name" value="Ribosome maturation factor rimM"/>
    <property type="match status" value="1"/>
</dbReference>
<dbReference type="InterPro" id="IPR036976">
    <property type="entry name" value="RimM_N_sf"/>
</dbReference>
<dbReference type="Proteomes" id="UP001515500">
    <property type="component" value="Chromosome 4"/>
</dbReference>
<dbReference type="InterPro" id="IPR011961">
    <property type="entry name" value="RimM"/>
</dbReference>
<dbReference type="Gene3D" id="3.90.550.10">
    <property type="entry name" value="Spore Coat Polysaccharide Biosynthesis Protein SpsA, Chain A"/>
    <property type="match status" value="1"/>
</dbReference>
<dbReference type="InterPro" id="IPR056792">
    <property type="entry name" value="PRC_RimM"/>
</dbReference>
<gene>
    <name evidence="4" type="primary">LOC120258795</name>
</gene>
<dbReference type="GO" id="GO:0006364">
    <property type="term" value="P:rRNA processing"/>
    <property type="evidence" value="ECO:0007669"/>
    <property type="project" value="InterPro"/>
</dbReference>
<dbReference type="Pfam" id="PF01782">
    <property type="entry name" value="RimM"/>
    <property type="match status" value="1"/>
</dbReference>
<sequence>MHLSWLLSAPSPSSLLPHHRPPFSLPPCSPLRTRFFVLFPSRCIPIPGLLSVPRFRAIAEAVDKAEGEEFDRKDSDFINVGYICAAHGLEGELRVKPSTDFPELRFSKPGKRWLRTRITGKELISEVELTGGRAHPGQKSWIISLHGIDTVEKAKQMVGSTLLVREGDRPELDEDEFYTPDLFNMRVFLKETGTLVGTVVNVVNTGANDVLQVRCHSTGEGIDWLNSTKPESSASGHLVWIPFVEAIVPHVDMDNREMWITPPKGLLELNLHSDPRSKKERRQLEWKQRKKIKYRVISAKRKLSELGQNHVLEGLKIGEKDQRRFLAGQIAEINFKLLQCSLESIRTPIERYDLPKFIDANSAGLMKSAFKISQKCLDSCKSDAENSIHYGLYEAGLQLLRESKVATIILLNDNSGKYSESVDDKLKSKIILLQKLLLDCKSVLKMKEDIFPLILISPAHEIQSYAQIFLLENDYFGFSSQKIWLLEEEKLPVVGMCPNENTHKILLKSPWDIIQYPVGAGGVFSLLSSDKLIDGLSEIGVEYVQICSLSKRSAIAHPLFLGLVNSRNANTGIKIFDRNKGDGEFDGVFSLSSLKNICKQTNKLQFNVSEEQHEHVELVDKEWIEVRPDVPNAYHFHCSVYSFLNTCSLDDMCLMHILD</sequence>
<organism evidence="3 4">
    <name type="scientific">Dioscorea cayennensis subsp. rotundata</name>
    <name type="common">White Guinea yam</name>
    <name type="synonym">Dioscorea rotundata</name>
    <dbReference type="NCBI Taxonomy" id="55577"/>
    <lineage>
        <taxon>Eukaryota</taxon>
        <taxon>Viridiplantae</taxon>
        <taxon>Streptophyta</taxon>
        <taxon>Embryophyta</taxon>
        <taxon>Tracheophyta</taxon>
        <taxon>Spermatophyta</taxon>
        <taxon>Magnoliopsida</taxon>
        <taxon>Liliopsida</taxon>
        <taxon>Dioscoreales</taxon>
        <taxon>Dioscoreaceae</taxon>
        <taxon>Dioscorea</taxon>
    </lineage>
</organism>